<dbReference type="GO" id="GO:0046872">
    <property type="term" value="F:metal ion binding"/>
    <property type="evidence" value="ECO:0007669"/>
    <property type="project" value="UniProtKB-KW"/>
</dbReference>
<evidence type="ECO:0000256" key="20">
    <source>
        <dbReference type="PIRSR" id="PIRSR038147-1"/>
    </source>
</evidence>
<comment type="catalytic activity">
    <reaction evidence="16 19">
        <text>L-threonyl-[protein] + ATP = O-phospho-L-threonyl-[protein] + ADP + H(+)</text>
        <dbReference type="Rhea" id="RHEA:46608"/>
        <dbReference type="Rhea" id="RHEA-COMP:11060"/>
        <dbReference type="Rhea" id="RHEA-COMP:11605"/>
        <dbReference type="ChEBI" id="CHEBI:15378"/>
        <dbReference type="ChEBI" id="CHEBI:30013"/>
        <dbReference type="ChEBI" id="CHEBI:30616"/>
        <dbReference type="ChEBI" id="CHEBI:61977"/>
        <dbReference type="ChEBI" id="CHEBI:456216"/>
        <dbReference type="EC" id="2.7.11.1"/>
    </reaction>
</comment>
<keyword evidence="12 19" id="KW-0418">Kinase</keyword>
<evidence type="ECO:0000256" key="18">
    <source>
        <dbReference type="ARBA" id="ARBA00049360"/>
    </source>
</evidence>
<evidence type="ECO:0000256" key="8">
    <source>
        <dbReference type="ARBA" id="ARBA00022527"/>
    </source>
</evidence>
<dbReference type="AlphaFoldDB" id="A0A420HKM6"/>
<comment type="similarity">
    <text evidence="3 19">Belongs to the protein kinase superfamily. RIO-type Ser/Thr kinase family.</text>
</comment>
<dbReference type="CDD" id="cd05147">
    <property type="entry name" value="RIO1_euk"/>
    <property type="match status" value="1"/>
</dbReference>
<comment type="cofactor">
    <cofactor evidence="1 22">
        <name>Mg(2+)</name>
        <dbReference type="ChEBI" id="CHEBI:18420"/>
    </cofactor>
</comment>
<evidence type="ECO:0000256" key="23">
    <source>
        <dbReference type="SAM" id="MobiDB-lite"/>
    </source>
</evidence>
<evidence type="ECO:0000256" key="11">
    <source>
        <dbReference type="ARBA" id="ARBA00022741"/>
    </source>
</evidence>
<keyword evidence="15" id="KW-0460">Magnesium</keyword>
<dbReference type="Gene3D" id="3.30.200.20">
    <property type="entry name" value="Phosphorylase Kinase, domain 1"/>
    <property type="match status" value="1"/>
</dbReference>
<keyword evidence="14 19" id="KW-0067">ATP-binding</keyword>
<dbReference type="GO" id="GO:0005737">
    <property type="term" value="C:cytoplasm"/>
    <property type="evidence" value="ECO:0007669"/>
    <property type="project" value="UniProtKB-SubCell"/>
</dbReference>
<evidence type="ECO:0000256" key="5">
    <source>
        <dbReference type="ARBA" id="ARBA00016038"/>
    </source>
</evidence>
<name>A0A420HKM6_9PEZI</name>
<feature type="binding site" evidence="22">
    <location>
        <position position="351"/>
    </location>
    <ligand>
        <name>Mg(2+)</name>
        <dbReference type="ChEBI" id="CHEBI:18420"/>
    </ligand>
</feature>
<dbReference type="GO" id="GO:0042254">
    <property type="term" value="P:ribosome biogenesis"/>
    <property type="evidence" value="ECO:0007669"/>
    <property type="project" value="UniProtKB-KW"/>
</dbReference>
<dbReference type="Proteomes" id="UP000286134">
    <property type="component" value="Unassembled WGS sequence"/>
</dbReference>
<evidence type="ECO:0000256" key="19">
    <source>
        <dbReference type="PIRNR" id="PIRNR038147"/>
    </source>
</evidence>
<dbReference type="Pfam" id="PF01163">
    <property type="entry name" value="RIO1"/>
    <property type="match status" value="1"/>
</dbReference>
<evidence type="ECO:0000256" key="12">
    <source>
        <dbReference type="ARBA" id="ARBA00022777"/>
    </source>
</evidence>
<dbReference type="EC" id="2.7.11.1" evidence="4 19"/>
<dbReference type="FunFam" id="3.30.200.20:FF:000148">
    <property type="entry name" value="Serine/threonine-protein kinase RIO1"/>
    <property type="match status" value="1"/>
</dbReference>
<comment type="subcellular location">
    <subcellularLocation>
        <location evidence="2">Cytoplasm</location>
    </subcellularLocation>
</comment>
<feature type="region of interest" description="Disordered" evidence="23">
    <location>
        <begin position="492"/>
        <end position="573"/>
    </location>
</feature>
<evidence type="ECO:0000256" key="21">
    <source>
        <dbReference type="PIRSR" id="PIRSR038147-2"/>
    </source>
</evidence>
<dbReference type="GO" id="GO:0016887">
    <property type="term" value="F:ATP hydrolysis activity"/>
    <property type="evidence" value="ECO:0007669"/>
    <property type="project" value="RHEA"/>
</dbReference>
<gene>
    <name evidence="25" type="ORF">OnM2_070011</name>
</gene>
<dbReference type="InterPro" id="IPR018934">
    <property type="entry name" value="RIO_dom"/>
</dbReference>
<proteinExistence type="inferred from homology"/>
<dbReference type="OrthoDB" id="205248at2759"/>
<reference evidence="25 26" key="1">
    <citation type="journal article" date="2018" name="BMC Genomics">
        <title>Comparative genome analyses reveal sequence features reflecting distinct modes of host-adaptation between dicot and monocot powdery mildew.</title>
        <authorList>
            <person name="Wu Y."/>
            <person name="Ma X."/>
            <person name="Pan Z."/>
            <person name="Kale S.D."/>
            <person name="Song Y."/>
            <person name="King H."/>
            <person name="Zhang Q."/>
            <person name="Presley C."/>
            <person name="Deng X."/>
            <person name="Wei C.I."/>
            <person name="Xiao S."/>
        </authorList>
    </citation>
    <scope>NUCLEOTIDE SEQUENCE [LARGE SCALE GENOMIC DNA]</scope>
    <source>
        <strain evidence="25">UMSG2</strain>
    </source>
</reference>
<evidence type="ECO:0000256" key="3">
    <source>
        <dbReference type="ARBA" id="ARBA00009196"/>
    </source>
</evidence>
<keyword evidence="7" id="KW-0690">Ribosome biogenesis</keyword>
<evidence type="ECO:0000313" key="25">
    <source>
        <dbReference type="EMBL" id="RKF57988.1"/>
    </source>
</evidence>
<dbReference type="STRING" id="212602.A0A420HKM6"/>
<dbReference type="PIRSF" id="PIRSF038147">
    <property type="entry name" value="Ser/Thr_PK_RIO1"/>
    <property type="match status" value="1"/>
</dbReference>
<dbReference type="GO" id="GO:0005524">
    <property type="term" value="F:ATP binding"/>
    <property type="evidence" value="ECO:0007669"/>
    <property type="project" value="UniProtKB-KW"/>
</dbReference>
<dbReference type="InterPro" id="IPR011009">
    <property type="entry name" value="Kinase-like_dom_sf"/>
</dbReference>
<feature type="region of interest" description="Disordered" evidence="23">
    <location>
        <begin position="50"/>
        <end position="103"/>
    </location>
</feature>
<feature type="binding site" evidence="22">
    <location>
        <position position="363"/>
    </location>
    <ligand>
        <name>Mg(2+)</name>
        <dbReference type="ChEBI" id="CHEBI:18420"/>
    </ligand>
</feature>
<evidence type="ECO:0000256" key="7">
    <source>
        <dbReference type="ARBA" id="ARBA00022517"/>
    </source>
</evidence>
<dbReference type="FunFam" id="1.10.510.10:FF:000232">
    <property type="entry name" value="Serine/threonine-protein kinase RIO1"/>
    <property type="match status" value="1"/>
</dbReference>
<evidence type="ECO:0000256" key="9">
    <source>
        <dbReference type="ARBA" id="ARBA00022679"/>
    </source>
</evidence>
<feature type="binding site" evidence="21">
    <location>
        <position position="295"/>
    </location>
    <ligand>
        <name>ATP</name>
        <dbReference type="ChEBI" id="CHEBI:30616"/>
    </ligand>
</feature>
<feature type="binding site" evidence="21">
    <location>
        <position position="225"/>
    </location>
    <ligand>
        <name>ATP</name>
        <dbReference type="ChEBI" id="CHEBI:30616"/>
    </ligand>
</feature>
<dbReference type="SMART" id="SM00090">
    <property type="entry name" value="RIO"/>
    <property type="match status" value="1"/>
</dbReference>
<dbReference type="Gene3D" id="1.10.510.10">
    <property type="entry name" value="Transferase(Phosphotransferase) domain 1"/>
    <property type="match status" value="1"/>
</dbReference>
<keyword evidence="8 19" id="KW-0723">Serine/threonine-protein kinase</keyword>
<evidence type="ECO:0000256" key="14">
    <source>
        <dbReference type="ARBA" id="ARBA00022840"/>
    </source>
</evidence>
<comment type="catalytic activity">
    <reaction evidence="18">
        <text>ATP + H2O = ADP + phosphate + H(+)</text>
        <dbReference type="Rhea" id="RHEA:13065"/>
        <dbReference type="ChEBI" id="CHEBI:15377"/>
        <dbReference type="ChEBI" id="CHEBI:15378"/>
        <dbReference type="ChEBI" id="CHEBI:30616"/>
        <dbReference type="ChEBI" id="CHEBI:43474"/>
        <dbReference type="ChEBI" id="CHEBI:456216"/>
    </reaction>
</comment>
<feature type="active site" description="4-aspartylphosphate intermediate" evidence="20">
    <location>
        <position position="363"/>
    </location>
</feature>
<dbReference type="SUPFAM" id="SSF56112">
    <property type="entry name" value="Protein kinase-like (PK-like)"/>
    <property type="match status" value="1"/>
</dbReference>
<evidence type="ECO:0000259" key="24">
    <source>
        <dbReference type="SMART" id="SM00090"/>
    </source>
</evidence>
<dbReference type="InterPro" id="IPR000687">
    <property type="entry name" value="RIO_kinase"/>
</dbReference>
<keyword evidence="11 19" id="KW-0547">Nucleotide-binding</keyword>
<keyword evidence="6" id="KW-0963">Cytoplasm</keyword>
<dbReference type="GO" id="GO:0004674">
    <property type="term" value="F:protein serine/threonine kinase activity"/>
    <property type="evidence" value="ECO:0007669"/>
    <property type="project" value="UniProtKB-KW"/>
</dbReference>
<evidence type="ECO:0000256" key="6">
    <source>
        <dbReference type="ARBA" id="ARBA00022490"/>
    </source>
</evidence>
<evidence type="ECO:0000256" key="17">
    <source>
        <dbReference type="ARBA" id="ARBA00048679"/>
    </source>
</evidence>
<keyword evidence="26" id="KW-1185">Reference proteome</keyword>
<sequence length="573" mass="66059">MGQDSLSQSAADDTIISHLNVMPLSCDVSADSQKTTGALTYHPIHVEENRVDFVKENEYEDDEDDEDEEYDDDNEDEDESKGSGFFNAGIQNGKDGNLVNNCNQTRKLIPPTYTTRTNIQRPTMNNKLSIDDQITSLAKHAAKIQLHNIGERIKTNGKDKSDRATSEQVLDPQTRMLLLQIINKGIVSEINGCLSTGKEANVYGAIYIPEFQDSQEPKVIHRAIKVYKTSILVFKDRDRYVTGEHRFKTGYNKRNHRAMVKLWSEKEFRNLKRLFLAKIPCPEPVYLRSHVLVMGFLGDKDGWPAPRLRDVELQGDNIDEQWKSLYLQAFGLMRQMYQTCKLVHADLSDYNILYHQNRLFIIDVSQSVEHDHPRSLEFLRLDIKNVTDFFRRRNVNVLSEQSLFNFILSSNQPVQDPALKDALDKLFSQRPIASEDKKNFAEQEIDIEVFRQQYIPQTLEQVYNVELDTEKVGRGEKHDLIYHNLLADKAPTISKSESDSENDMSENSSDGGVTLTDNEDLFKKGLPRGKRFEDKDAKREHKRAVKEDKREKRKQKMPKYIKKKLVSSSAKHK</sequence>
<evidence type="ECO:0000256" key="22">
    <source>
        <dbReference type="PIRSR" id="PIRSR038147-3"/>
    </source>
</evidence>
<dbReference type="PANTHER" id="PTHR45723">
    <property type="entry name" value="SERINE/THREONINE-PROTEIN KINASE RIO1"/>
    <property type="match status" value="1"/>
</dbReference>
<organism evidence="25 26">
    <name type="scientific">Erysiphe neolycopersici</name>
    <dbReference type="NCBI Taxonomy" id="212602"/>
    <lineage>
        <taxon>Eukaryota</taxon>
        <taxon>Fungi</taxon>
        <taxon>Dikarya</taxon>
        <taxon>Ascomycota</taxon>
        <taxon>Pezizomycotina</taxon>
        <taxon>Leotiomycetes</taxon>
        <taxon>Erysiphales</taxon>
        <taxon>Erysiphaceae</taxon>
        <taxon>Erysiphe</taxon>
    </lineage>
</organism>
<evidence type="ECO:0000256" key="15">
    <source>
        <dbReference type="ARBA" id="ARBA00022842"/>
    </source>
</evidence>
<feature type="domain" description="RIO kinase" evidence="24">
    <location>
        <begin position="159"/>
        <end position="409"/>
    </location>
</feature>
<dbReference type="GO" id="GO:0106310">
    <property type="term" value="F:protein serine kinase activity"/>
    <property type="evidence" value="ECO:0007669"/>
    <property type="project" value="RHEA"/>
</dbReference>
<feature type="compositionally biased region" description="Basic and acidic residues" evidence="23">
    <location>
        <begin position="530"/>
        <end position="550"/>
    </location>
</feature>
<evidence type="ECO:0000256" key="16">
    <source>
        <dbReference type="ARBA" id="ARBA00047899"/>
    </source>
</evidence>
<evidence type="ECO:0000256" key="4">
    <source>
        <dbReference type="ARBA" id="ARBA00012513"/>
    </source>
</evidence>
<dbReference type="EMBL" id="MCFK01007064">
    <property type="protein sequence ID" value="RKF57988.1"/>
    <property type="molecule type" value="Genomic_DNA"/>
</dbReference>
<evidence type="ECO:0000256" key="10">
    <source>
        <dbReference type="ARBA" id="ARBA00022723"/>
    </source>
</evidence>
<feature type="compositionally biased region" description="Acidic residues" evidence="23">
    <location>
        <begin position="58"/>
        <end position="79"/>
    </location>
</feature>
<evidence type="ECO:0000256" key="13">
    <source>
        <dbReference type="ARBA" id="ARBA00022801"/>
    </source>
</evidence>
<comment type="caution">
    <text evidence="25">The sequence shown here is derived from an EMBL/GenBank/DDBJ whole genome shotgun (WGS) entry which is preliminary data.</text>
</comment>
<evidence type="ECO:0000256" key="2">
    <source>
        <dbReference type="ARBA" id="ARBA00004496"/>
    </source>
</evidence>
<dbReference type="InterPro" id="IPR051272">
    <property type="entry name" value="RIO-type_Ser/Thr_kinase"/>
</dbReference>
<comment type="catalytic activity">
    <reaction evidence="17 19">
        <text>L-seryl-[protein] + ATP = O-phospho-L-seryl-[protein] + ADP + H(+)</text>
        <dbReference type="Rhea" id="RHEA:17989"/>
        <dbReference type="Rhea" id="RHEA-COMP:9863"/>
        <dbReference type="Rhea" id="RHEA-COMP:11604"/>
        <dbReference type="ChEBI" id="CHEBI:15378"/>
        <dbReference type="ChEBI" id="CHEBI:29999"/>
        <dbReference type="ChEBI" id="CHEBI:30616"/>
        <dbReference type="ChEBI" id="CHEBI:83421"/>
        <dbReference type="ChEBI" id="CHEBI:456216"/>
        <dbReference type="EC" id="2.7.11.1"/>
    </reaction>
</comment>
<protein>
    <recommendedName>
        <fullName evidence="5 19">Serine/threonine-protein kinase RIO1</fullName>
        <ecNumber evidence="4 19">2.7.11.1</ecNumber>
    </recommendedName>
</protein>
<feature type="active site" description="Proton acceptor" evidence="20">
    <location>
        <position position="346"/>
    </location>
</feature>
<keyword evidence="10" id="KW-0479">Metal-binding</keyword>
<feature type="compositionally biased region" description="Basic residues" evidence="23">
    <location>
        <begin position="551"/>
        <end position="573"/>
    </location>
</feature>
<evidence type="ECO:0000256" key="1">
    <source>
        <dbReference type="ARBA" id="ARBA00001946"/>
    </source>
</evidence>
<feature type="binding site" evidence="21">
    <location>
        <position position="297"/>
    </location>
    <ligand>
        <name>ATP</name>
        <dbReference type="ChEBI" id="CHEBI:30616"/>
    </ligand>
</feature>
<accession>A0A420HKM6</accession>
<keyword evidence="13" id="KW-0378">Hydrolase</keyword>
<evidence type="ECO:0000313" key="26">
    <source>
        <dbReference type="Proteomes" id="UP000286134"/>
    </source>
</evidence>
<dbReference type="InterPro" id="IPR017407">
    <property type="entry name" value="Ser/Thr_kinase_Rio1"/>
</dbReference>
<keyword evidence="9 19" id="KW-0808">Transferase</keyword>